<organism evidence="14 15">
    <name type="scientific">Microbacterium oleivorans</name>
    <dbReference type="NCBI Taxonomy" id="273677"/>
    <lineage>
        <taxon>Bacteria</taxon>
        <taxon>Bacillati</taxon>
        <taxon>Actinomycetota</taxon>
        <taxon>Actinomycetes</taxon>
        <taxon>Micrococcales</taxon>
        <taxon>Microbacteriaceae</taxon>
        <taxon>Microbacterium</taxon>
    </lineage>
</organism>
<dbReference type="PANTHER" id="PTHR31462:SF5">
    <property type="entry name" value="ENDOSOMAL_LYSOSOMAL PROTON CHANNEL TMEM175"/>
    <property type="match status" value="1"/>
</dbReference>
<keyword evidence="10 13" id="KW-0472">Membrane</keyword>
<evidence type="ECO:0000256" key="8">
    <source>
        <dbReference type="ARBA" id="ARBA00022989"/>
    </source>
</evidence>
<evidence type="ECO:0000256" key="10">
    <source>
        <dbReference type="ARBA" id="ARBA00023136"/>
    </source>
</evidence>
<keyword evidence="11" id="KW-0407">Ion channel</keyword>
<evidence type="ECO:0000256" key="13">
    <source>
        <dbReference type="SAM" id="Phobius"/>
    </source>
</evidence>
<comment type="catalytic activity">
    <reaction evidence="12">
        <text>K(+)(in) = K(+)(out)</text>
        <dbReference type="Rhea" id="RHEA:29463"/>
        <dbReference type="ChEBI" id="CHEBI:29103"/>
    </reaction>
</comment>
<keyword evidence="3" id="KW-0813">Transport</keyword>
<dbReference type="EMBL" id="CP058316">
    <property type="protein sequence ID" value="QLD11943.1"/>
    <property type="molecule type" value="Genomic_DNA"/>
</dbReference>
<dbReference type="PANTHER" id="PTHR31462">
    <property type="entry name" value="ENDOSOMAL/LYSOSOMAL POTASSIUM CHANNEL TMEM175"/>
    <property type="match status" value="1"/>
</dbReference>
<protein>
    <submittedName>
        <fullName evidence="14">DUF1211 domain-containing protein</fullName>
    </submittedName>
</protein>
<dbReference type="AlphaFoldDB" id="A0A7D5JYL5"/>
<dbReference type="Proteomes" id="UP000509638">
    <property type="component" value="Chromosome"/>
</dbReference>
<evidence type="ECO:0000256" key="4">
    <source>
        <dbReference type="ARBA" id="ARBA00022538"/>
    </source>
</evidence>
<evidence type="ECO:0000256" key="3">
    <source>
        <dbReference type="ARBA" id="ARBA00022448"/>
    </source>
</evidence>
<evidence type="ECO:0000313" key="14">
    <source>
        <dbReference type="EMBL" id="QLD11943.1"/>
    </source>
</evidence>
<dbReference type="GO" id="GO:0005267">
    <property type="term" value="F:potassium channel activity"/>
    <property type="evidence" value="ECO:0007669"/>
    <property type="project" value="UniProtKB-KW"/>
</dbReference>
<keyword evidence="4" id="KW-0633">Potassium transport</keyword>
<comment type="subcellular location">
    <subcellularLocation>
        <location evidence="1">Membrane</location>
        <topology evidence="1">Multi-pass membrane protein</topology>
    </subcellularLocation>
</comment>
<feature type="transmembrane region" description="Helical" evidence="13">
    <location>
        <begin position="166"/>
        <end position="184"/>
    </location>
</feature>
<keyword evidence="8 13" id="KW-1133">Transmembrane helix</keyword>
<keyword evidence="7" id="KW-0630">Potassium</keyword>
<dbReference type="InterPro" id="IPR010617">
    <property type="entry name" value="TMEM175-like"/>
</dbReference>
<feature type="transmembrane region" description="Helical" evidence="13">
    <location>
        <begin position="94"/>
        <end position="114"/>
    </location>
</feature>
<evidence type="ECO:0000256" key="9">
    <source>
        <dbReference type="ARBA" id="ARBA00023065"/>
    </source>
</evidence>
<evidence type="ECO:0000256" key="5">
    <source>
        <dbReference type="ARBA" id="ARBA00022692"/>
    </source>
</evidence>
<evidence type="ECO:0000256" key="6">
    <source>
        <dbReference type="ARBA" id="ARBA00022826"/>
    </source>
</evidence>
<dbReference type="GO" id="GO:0016020">
    <property type="term" value="C:membrane"/>
    <property type="evidence" value="ECO:0007669"/>
    <property type="project" value="UniProtKB-SubCell"/>
</dbReference>
<comment type="similarity">
    <text evidence="2">Belongs to the TMEM175 family.</text>
</comment>
<dbReference type="Pfam" id="PF06736">
    <property type="entry name" value="TMEM175"/>
    <property type="match status" value="1"/>
</dbReference>
<proteinExistence type="inferred from homology"/>
<evidence type="ECO:0000256" key="12">
    <source>
        <dbReference type="ARBA" id="ARBA00034430"/>
    </source>
</evidence>
<keyword evidence="9" id="KW-0406">Ion transport</keyword>
<dbReference type="GO" id="GO:0015252">
    <property type="term" value="F:proton channel activity"/>
    <property type="evidence" value="ECO:0007669"/>
    <property type="project" value="InterPro"/>
</dbReference>
<feature type="transmembrane region" description="Helical" evidence="13">
    <location>
        <begin position="21"/>
        <end position="39"/>
    </location>
</feature>
<sequence length="210" mass="23076">MSDDETAASVVPGLSPERTKAFVDAVVAIAMTLLILPLMDSVSDSASNDRTTAQWLAEQSGQLQSFIISFVLIAMFWSLHHRLFVWVQRISSGLLWITLAWMLTIVWMPVVTALTGQVADDPLQKILYIGTLVLASAVLLTTRIHLMRHPELHRASLTDLRTGMSVDIAMIALFVAALAIAIVFPTLGYLGLFVMFLTGPVQSLVARMLR</sequence>
<reference evidence="14 15" key="1">
    <citation type="submission" date="2020-06" db="EMBL/GenBank/DDBJ databases">
        <authorList>
            <person name="Jo H."/>
        </authorList>
    </citation>
    <scope>NUCLEOTIDE SEQUENCE [LARGE SCALE GENOMIC DNA]</scope>
    <source>
        <strain evidence="14 15">I46</strain>
    </source>
</reference>
<keyword evidence="5 13" id="KW-0812">Transmembrane</keyword>
<evidence type="ECO:0000256" key="2">
    <source>
        <dbReference type="ARBA" id="ARBA00006920"/>
    </source>
</evidence>
<evidence type="ECO:0000256" key="11">
    <source>
        <dbReference type="ARBA" id="ARBA00023303"/>
    </source>
</evidence>
<evidence type="ECO:0000313" key="15">
    <source>
        <dbReference type="Proteomes" id="UP000509638"/>
    </source>
</evidence>
<name>A0A7D5JYL5_9MICO</name>
<evidence type="ECO:0000256" key="1">
    <source>
        <dbReference type="ARBA" id="ARBA00004141"/>
    </source>
</evidence>
<accession>A0A7D5JYL5</accession>
<evidence type="ECO:0000256" key="7">
    <source>
        <dbReference type="ARBA" id="ARBA00022958"/>
    </source>
</evidence>
<feature type="transmembrane region" description="Helical" evidence="13">
    <location>
        <begin position="126"/>
        <end position="146"/>
    </location>
</feature>
<dbReference type="RefSeq" id="WP_178012306.1">
    <property type="nucleotide sequence ID" value="NZ_CP058316.1"/>
</dbReference>
<feature type="transmembrane region" description="Helical" evidence="13">
    <location>
        <begin position="66"/>
        <end position="87"/>
    </location>
</feature>
<keyword evidence="6" id="KW-0631">Potassium channel</keyword>
<gene>
    <name evidence="14" type="ORF">HW566_09295</name>
</gene>